<keyword evidence="3" id="KW-0804">Transcription</keyword>
<organism evidence="5 6">
    <name type="scientific">Candidatus Haliotispira prima</name>
    <dbReference type="NCBI Taxonomy" id="3034016"/>
    <lineage>
        <taxon>Bacteria</taxon>
        <taxon>Pseudomonadati</taxon>
        <taxon>Spirochaetota</taxon>
        <taxon>Spirochaetia</taxon>
        <taxon>Spirochaetales</taxon>
        <taxon>Spirochaetaceae</taxon>
        <taxon>Candidatus Haliotispira</taxon>
    </lineage>
</organism>
<keyword evidence="6" id="KW-1185">Reference proteome</keyword>
<dbReference type="PANTHER" id="PTHR30136:SF7">
    <property type="entry name" value="HTH-TYPE TRANSCRIPTIONAL REGULATOR KDGR-RELATED"/>
    <property type="match status" value="1"/>
</dbReference>
<reference evidence="5 6" key="1">
    <citation type="submission" date="2023-04" db="EMBL/GenBank/DDBJ databases">
        <title>Spirochaete genome identified in red abalone sample constitutes a novel genus.</title>
        <authorList>
            <person name="Sharma S.P."/>
            <person name="Purcell C.M."/>
            <person name="Hyde J.R."/>
            <person name="Severin A.J."/>
        </authorList>
    </citation>
    <scope>NUCLEOTIDE SEQUENCE [LARGE SCALE GENOMIC DNA]</scope>
    <source>
        <strain evidence="5 6">SP-2023</strain>
    </source>
</reference>
<evidence type="ECO:0000259" key="4">
    <source>
        <dbReference type="PROSITE" id="PS51078"/>
    </source>
</evidence>
<dbReference type="InterPro" id="IPR014757">
    <property type="entry name" value="Tscrpt_reg_IclR_C"/>
</dbReference>
<dbReference type="InterPro" id="IPR036388">
    <property type="entry name" value="WH-like_DNA-bd_sf"/>
</dbReference>
<dbReference type="Pfam" id="PF01614">
    <property type="entry name" value="IclR_C"/>
    <property type="match status" value="1"/>
</dbReference>
<dbReference type="Pfam" id="PF09339">
    <property type="entry name" value="HTH_IclR"/>
    <property type="match status" value="1"/>
</dbReference>
<evidence type="ECO:0000313" key="6">
    <source>
        <dbReference type="Proteomes" id="UP001228690"/>
    </source>
</evidence>
<dbReference type="RefSeq" id="WP_326927337.1">
    <property type="nucleotide sequence ID" value="NZ_CP123443.1"/>
</dbReference>
<evidence type="ECO:0000313" key="5">
    <source>
        <dbReference type="EMBL" id="WGK69149.1"/>
    </source>
</evidence>
<dbReference type="EMBL" id="CP123443">
    <property type="protein sequence ID" value="WGK69149.1"/>
    <property type="molecule type" value="Genomic_DNA"/>
</dbReference>
<dbReference type="SUPFAM" id="SSF46785">
    <property type="entry name" value="Winged helix' DNA-binding domain"/>
    <property type="match status" value="1"/>
</dbReference>
<dbReference type="Proteomes" id="UP001228690">
    <property type="component" value="Chromosome"/>
</dbReference>
<evidence type="ECO:0000256" key="3">
    <source>
        <dbReference type="ARBA" id="ARBA00023163"/>
    </source>
</evidence>
<dbReference type="InterPro" id="IPR029016">
    <property type="entry name" value="GAF-like_dom_sf"/>
</dbReference>
<dbReference type="Gene3D" id="3.30.450.40">
    <property type="match status" value="1"/>
</dbReference>
<evidence type="ECO:0000256" key="1">
    <source>
        <dbReference type="ARBA" id="ARBA00023015"/>
    </source>
</evidence>
<keyword evidence="1" id="KW-0805">Transcription regulation</keyword>
<gene>
    <name evidence="5" type="ORF">P0082_11805</name>
</gene>
<dbReference type="PROSITE" id="PS51078">
    <property type="entry name" value="ICLR_ED"/>
    <property type="match status" value="1"/>
</dbReference>
<proteinExistence type="predicted"/>
<name>A0ABY8MGL4_9SPIO</name>
<keyword evidence="2" id="KW-0238">DNA-binding</keyword>
<dbReference type="InterPro" id="IPR005471">
    <property type="entry name" value="Tscrpt_reg_IclR_N"/>
</dbReference>
<dbReference type="PANTHER" id="PTHR30136">
    <property type="entry name" value="HELIX-TURN-HELIX TRANSCRIPTIONAL REGULATOR, ICLR FAMILY"/>
    <property type="match status" value="1"/>
</dbReference>
<evidence type="ECO:0000256" key="2">
    <source>
        <dbReference type="ARBA" id="ARBA00023125"/>
    </source>
</evidence>
<dbReference type="Gene3D" id="1.10.10.10">
    <property type="entry name" value="Winged helix-like DNA-binding domain superfamily/Winged helix DNA-binding domain"/>
    <property type="match status" value="1"/>
</dbReference>
<sequence>MKANGIRLIDFVMSHPGQNLTELVQLSQIPQTTVHRTLTNLCRRKLLLKQGDCYYLGAVLLRWINSSSPNRNERYVDLIHPYLVELAQETGEAVHLVQRDNFEAFYIDKVDGSGPISLKSEIGNKLQLYCTGAGRALLTLFSPGELRQYWNNVERVANTPTTQVDKHILEQEIVTFRNQGFAVEVEQDQATIQCIGAPIDLGRVQLAISITTTILRELQAFLRYAELLKNTAEKLSAELRL</sequence>
<dbReference type="InterPro" id="IPR036390">
    <property type="entry name" value="WH_DNA-bd_sf"/>
</dbReference>
<protein>
    <submittedName>
        <fullName evidence="5">IclR family transcriptional regulator</fullName>
    </submittedName>
</protein>
<accession>A0ABY8MGL4</accession>
<dbReference type="InterPro" id="IPR050707">
    <property type="entry name" value="HTH_MetabolicPath_Reg"/>
</dbReference>
<feature type="domain" description="IclR-ED" evidence="4">
    <location>
        <begin position="52"/>
        <end position="241"/>
    </location>
</feature>
<dbReference type="SUPFAM" id="SSF55781">
    <property type="entry name" value="GAF domain-like"/>
    <property type="match status" value="1"/>
</dbReference>